<name>A0A4Q7Z9A0_9GAMM</name>
<dbReference type="EMBL" id="SHKX01000011">
    <property type="protein sequence ID" value="RZU47102.1"/>
    <property type="molecule type" value="Genomic_DNA"/>
</dbReference>
<proteinExistence type="predicted"/>
<protein>
    <submittedName>
        <fullName evidence="1">Uncharacterized protein</fullName>
    </submittedName>
</protein>
<evidence type="ECO:0000313" key="1">
    <source>
        <dbReference type="EMBL" id="RZU47102.1"/>
    </source>
</evidence>
<comment type="caution">
    <text evidence="1">The sequence shown here is derived from an EMBL/GenBank/DDBJ whole genome shotgun (WGS) entry which is preliminary data.</text>
</comment>
<dbReference type="AlphaFoldDB" id="A0A4Q7Z9A0"/>
<reference evidence="1 2" key="1">
    <citation type="submission" date="2019-02" db="EMBL/GenBank/DDBJ databases">
        <title>Genomic Encyclopedia of Type Strains, Phase IV (KMG-IV): sequencing the most valuable type-strain genomes for metagenomic binning, comparative biology and taxonomic classification.</title>
        <authorList>
            <person name="Goeker M."/>
        </authorList>
    </citation>
    <scope>NUCLEOTIDE SEQUENCE [LARGE SCALE GENOMIC DNA]</scope>
    <source>
        <strain evidence="1 2">DSM 105135</strain>
    </source>
</reference>
<accession>A0A4Q7Z9A0</accession>
<gene>
    <name evidence="1" type="ORF">EV700_1493</name>
</gene>
<keyword evidence="2" id="KW-1185">Reference proteome</keyword>
<organism evidence="1 2">
    <name type="scientific">Fluviicoccus keumensis</name>
    <dbReference type="NCBI Taxonomy" id="1435465"/>
    <lineage>
        <taxon>Bacteria</taxon>
        <taxon>Pseudomonadati</taxon>
        <taxon>Pseudomonadota</taxon>
        <taxon>Gammaproteobacteria</taxon>
        <taxon>Moraxellales</taxon>
        <taxon>Moraxellaceae</taxon>
        <taxon>Fluviicoccus</taxon>
    </lineage>
</organism>
<sequence>MRPLALINDPIEWPVSLINDKALVIPGNIHYNNQRICYSSANVGRAIFLKNSPHLPLYFPVFFA</sequence>
<dbReference type="RefSeq" id="WP_130412307.1">
    <property type="nucleotide sequence ID" value="NZ_SHKX01000011.1"/>
</dbReference>
<dbReference type="Proteomes" id="UP000292423">
    <property type="component" value="Unassembled WGS sequence"/>
</dbReference>
<evidence type="ECO:0000313" key="2">
    <source>
        <dbReference type="Proteomes" id="UP000292423"/>
    </source>
</evidence>